<gene>
    <name evidence="2" type="ORF">CLV36_11114</name>
</gene>
<dbReference type="RefSeq" id="WP_106342909.1">
    <property type="nucleotide sequence ID" value="NZ_PVTZ01000011.1"/>
</dbReference>
<proteinExistence type="predicted"/>
<dbReference type="InterPro" id="IPR049293">
    <property type="entry name" value="DUF6843"/>
</dbReference>
<feature type="domain" description="DUF6843" evidence="1">
    <location>
        <begin position="29"/>
        <end position="143"/>
    </location>
</feature>
<organism evidence="2 3">
    <name type="scientific">Laceyella sediminis</name>
    <dbReference type="NCBI Taxonomy" id="573074"/>
    <lineage>
        <taxon>Bacteria</taxon>
        <taxon>Bacillati</taxon>
        <taxon>Bacillota</taxon>
        <taxon>Bacilli</taxon>
        <taxon>Bacillales</taxon>
        <taxon>Thermoactinomycetaceae</taxon>
        <taxon>Laceyella</taxon>
    </lineage>
</organism>
<sequence length="170" mass="19302">MKYVFVFIMSSILTILSVGCTKENHFDLVFLIPKGFTGWVYAVGDIPGKKALVKEDGKWLVPISHDGQLRTCTSLGGEGGVEFYFVDEKGKRTKAHMEYETIDWVPKKGVIYVQGFHSVGREDEKGEYPTMQQFFVGTAQQYEESLYMNQHEQYPDDVPPLNSSKQNACK</sequence>
<evidence type="ECO:0000259" key="1">
    <source>
        <dbReference type="Pfam" id="PF20862"/>
    </source>
</evidence>
<dbReference type="InterPro" id="IPR033796">
    <property type="entry name" value="BA_2398-like"/>
</dbReference>
<evidence type="ECO:0000313" key="3">
    <source>
        <dbReference type="Proteomes" id="UP000238836"/>
    </source>
</evidence>
<protein>
    <recommendedName>
        <fullName evidence="1">DUF6843 domain-containing protein</fullName>
    </recommendedName>
</protein>
<reference evidence="2 3" key="1">
    <citation type="submission" date="2018-03" db="EMBL/GenBank/DDBJ databases">
        <title>Genomic Encyclopedia of Archaeal and Bacterial Type Strains, Phase II (KMG-II): from individual species to whole genera.</title>
        <authorList>
            <person name="Goeker M."/>
        </authorList>
    </citation>
    <scope>NUCLEOTIDE SEQUENCE [LARGE SCALE GENOMIC DNA]</scope>
    <source>
        <strain evidence="2 3">RHA1</strain>
    </source>
</reference>
<dbReference type="Pfam" id="PF20862">
    <property type="entry name" value="DUF6843"/>
    <property type="match status" value="1"/>
</dbReference>
<dbReference type="CDD" id="cd14815">
    <property type="entry name" value="BA_2398_like"/>
    <property type="match status" value="1"/>
</dbReference>
<dbReference type="PROSITE" id="PS51257">
    <property type="entry name" value="PROKAR_LIPOPROTEIN"/>
    <property type="match status" value="1"/>
</dbReference>
<name>A0ABX5ENG2_9BACL</name>
<dbReference type="Proteomes" id="UP000238836">
    <property type="component" value="Unassembled WGS sequence"/>
</dbReference>
<keyword evidence="3" id="KW-1185">Reference proteome</keyword>
<evidence type="ECO:0000313" key="2">
    <source>
        <dbReference type="EMBL" id="PRZ12800.1"/>
    </source>
</evidence>
<accession>A0ABX5ENG2</accession>
<dbReference type="EMBL" id="PVTZ01000011">
    <property type="protein sequence ID" value="PRZ12800.1"/>
    <property type="molecule type" value="Genomic_DNA"/>
</dbReference>
<comment type="caution">
    <text evidence="2">The sequence shown here is derived from an EMBL/GenBank/DDBJ whole genome shotgun (WGS) entry which is preliminary data.</text>
</comment>